<sequence length="220" mass="23557">MHFFHFSLLITAVSQTSMVASQPLDVAPPLEDGVAPPPPPDPTGIVQKIETDFQSHPELNGVVIGKGLYSCNHYMKLFDKAREGCLLVGCDVNKKVCDAHACVTIDGTTNQGVVGQFKGYLDDLRTVIAGSCKENHSNESYCTPSGTCSNNNRVKVQIPSFIGSSTAKYGVIFVANYKVTFSEKQKKSSCDIIKDLFNAGLGTLPGGSLFGATSILCEDN</sequence>
<evidence type="ECO:0000256" key="1">
    <source>
        <dbReference type="SAM" id="SignalP"/>
    </source>
</evidence>
<evidence type="ECO:0000313" key="3">
    <source>
        <dbReference type="Proteomes" id="UP000265631"/>
    </source>
</evidence>
<comment type="caution">
    <text evidence="2">The sequence shown here is derived from an EMBL/GenBank/DDBJ whole genome shotgun (WGS) entry which is preliminary data.</text>
</comment>
<dbReference type="AlphaFoldDB" id="A0A395N179"/>
<protein>
    <recommendedName>
        <fullName evidence="4">Secreted protein</fullName>
    </recommendedName>
</protein>
<proteinExistence type="predicted"/>
<accession>A0A395N179</accession>
<dbReference type="EMBL" id="PXXK01000035">
    <property type="protein sequence ID" value="RFN53892.1"/>
    <property type="molecule type" value="Genomic_DNA"/>
</dbReference>
<keyword evidence="3" id="KW-1185">Reference proteome</keyword>
<name>A0A395N179_9HYPO</name>
<evidence type="ECO:0008006" key="4">
    <source>
        <dbReference type="Google" id="ProtNLM"/>
    </source>
</evidence>
<organism evidence="2 3">
    <name type="scientific">Fusarium flagelliforme</name>
    <dbReference type="NCBI Taxonomy" id="2675880"/>
    <lineage>
        <taxon>Eukaryota</taxon>
        <taxon>Fungi</taxon>
        <taxon>Dikarya</taxon>
        <taxon>Ascomycota</taxon>
        <taxon>Pezizomycotina</taxon>
        <taxon>Sordariomycetes</taxon>
        <taxon>Hypocreomycetidae</taxon>
        <taxon>Hypocreales</taxon>
        <taxon>Nectriaceae</taxon>
        <taxon>Fusarium</taxon>
        <taxon>Fusarium incarnatum-equiseti species complex</taxon>
    </lineage>
</organism>
<keyword evidence="1" id="KW-0732">Signal</keyword>
<gene>
    <name evidence="2" type="ORF">FIE12Z_1806</name>
</gene>
<feature type="signal peptide" evidence="1">
    <location>
        <begin position="1"/>
        <end position="21"/>
    </location>
</feature>
<dbReference type="Proteomes" id="UP000265631">
    <property type="component" value="Unassembled WGS sequence"/>
</dbReference>
<feature type="chain" id="PRO_5017362856" description="Secreted protein" evidence="1">
    <location>
        <begin position="22"/>
        <end position="220"/>
    </location>
</feature>
<evidence type="ECO:0000313" key="2">
    <source>
        <dbReference type="EMBL" id="RFN53892.1"/>
    </source>
</evidence>
<reference evidence="2 3" key="1">
    <citation type="journal article" date="2018" name="PLoS Pathog.">
        <title>Evolution of structural diversity of trichothecenes, a family of toxins produced by plant pathogenic and entomopathogenic fungi.</title>
        <authorList>
            <person name="Proctor R.H."/>
            <person name="McCormick S.P."/>
            <person name="Kim H.S."/>
            <person name="Cardoza R.E."/>
            <person name="Stanley A.M."/>
            <person name="Lindo L."/>
            <person name="Kelly A."/>
            <person name="Brown D.W."/>
            <person name="Lee T."/>
            <person name="Vaughan M.M."/>
            <person name="Alexander N.J."/>
            <person name="Busman M."/>
            <person name="Gutierrez S."/>
        </authorList>
    </citation>
    <scope>NUCLEOTIDE SEQUENCE [LARGE SCALE GENOMIC DNA]</scope>
    <source>
        <strain evidence="2 3">NRRL 13405</strain>
    </source>
</reference>